<proteinExistence type="predicted"/>
<comment type="caution">
    <text evidence="1">The sequence shown here is derived from an EMBL/GenBank/DDBJ whole genome shotgun (WGS) entry which is preliminary data.</text>
</comment>
<keyword evidence="2" id="KW-1185">Reference proteome</keyword>
<dbReference type="AlphaFoldDB" id="A0A0C2M4B6"/>
<sequence>MSNHYKKSKTIFIERCSKQFSAIEITFMIQEISIDPVIETGCRSLGYRTACTEKTCQYIFKKAPLNINDENYIYVILFPDFFPEIYRWTPWKYNPGEATNDKIVTKLFSRFSNRNAGTEERTTAVLAIPEASKKVLFELTHLSSNTLKRFANDLLRSSNKELFYVSKNLTRMLNKRIPNMVENRNRNFID</sequence>
<protein>
    <submittedName>
        <fullName evidence="1">Uncharacterized protein</fullName>
    </submittedName>
</protein>
<accession>A0A0C2M4B6</accession>
<name>A0A0C2M4B6_THEKT</name>
<evidence type="ECO:0000313" key="1">
    <source>
        <dbReference type="EMBL" id="KII61875.1"/>
    </source>
</evidence>
<gene>
    <name evidence="1" type="ORF">RF11_02463</name>
</gene>
<dbReference type="Proteomes" id="UP000031668">
    <property type="component" value="Unassembled WGS sequence"/>
</dbReference>
<organism evidence="1 2">
    <name type="scientific">Thelohanellus kitauei</name>
    <name type="common">Myxosporean</name>
    <dbReference type="NCBI Taxonomy" id="669202"/>
    <lineage>
        <taxon>Eukaryota</taxon>
        <taxon>Metazoa</taxon>
        <taxon>Cnidaria</taxon>
        <taxon>Myxozoa</taxon>
        <taxon>Myxosporea</taxon>
        <taxon>Bivalvulida</taxon>
        <taxon>Platysporina</taxon>
        <taxon>Myxobolidae</taxon>
        <taxon>Thelohanellus</taxon>
    </lineage>
</organism>
<dbReference type="EMBL" id="JWZT01005199">
    <property type="protein sequence ID" value="KII61875.1"/>
    <property type="molecule type" value="Genomic_DNA"/>
</dbReference>
<reference evidence="1 2" key="1">
    <citation type="journal article" date="2014" name="Genome Biol. Evol.">
        <title>The genome of the myxosporean Thelohanellus kitauei shows adaptations to nutrient acquisition within its fish host.</title>
        <authorList>
            <person name="Yang Y."/>
            <person name="Xiong J."/>
            <person name="Zhou Z."/>
            <person name="Huo F."/>
            <person name="Miao W."/>
            <person name="Ran C."/>
            <person name="Liu Y."/>
            <person name="Zhang J."/>
            <person name="Feng J."/>
            <person name="Wang M."/>
            <person name="Wang M."/>
            <person name="Wang L."/>
            <person name="Yao B."/>
        </authorList>
    </citation>
    <scope>NUCLEOTIDE SEQUENCE [LARGE SCALE GENOMIC DNA]</scope>
    <source>
        <strain evidence="1">Wuqing</strain>
    </source>
</reference>
<evidence type="ECO:0000313" key="2">
    <source>
        <dbReference type="Proteomes" id="UP000031668"/>
    </source>
</evidence>